<protein>
    <submittedName>
        <fullName evidence="1">Uncharacterized protein</fullName>
    </submittedName>
</protein>
<dbReference type="EnsemblMetazoa" id="tetur09g05600.1">
    <property type="protein sequence ID" value="tetur09g05600.1"/>
    <property type="gene ID" value="tetur09g05600"/>
</dbReference>
<sequence length="54" mass="6640">MTIITCKWRLHWIIFQLFFTRFASSRSFWFKNKCIHIYIKTCVITSNETLHTIN</sequence>
<dbReference type="HOGENOM" id="CLU_3052933_0_0_1"/>
<reference evidence="1" key="2">
    <citation type="submission" date="2015-06" db="UniProtKB">
        <authorList>
            <consortium name="EnsemblMetazoa"/>
        </authorList>
    </citation>
    <scope>IDENTIFICATION</scope>
</reference>
<name>T1KE78_TETUR</name>
<dbReference type="EMBL" id="CAEY01002034">
    <property type="status" value="NOT_ANNOTATED_CDS"/>
    <property type="molecule type" value="Genomic_DNA"/>
</dbReference>
<dbReference type="Proteomes" id="UP000015104">
    <property type="component" value="Unassembled WGS sequence"/>
</dbReference>
<dbReference type="AlphaFoldDB" id="T1KE78"/>
<evidence type="ECO:0000313" key="1">
    <source>
        <dbReference type="EnsemblMetazoa" id="tetur09g05600.1"/>
    </source>
</evidence>
<evidence type="ECO:0000313" key="2">
    <source>
        <dbReference type="Proteomes" id="UP000015104"/>
    </source>
</evidence>
<proteinExistence type="predicted"/>
<reference evidence="2" key="1">
    <citation type="submission" date="2011-08" db="EMBL/GenBank/DDBJ databases">
        <authorList>
            <person name="Rombauts S."/>
        </authorList>
    </citation>
    <scope>NUCLEOTIDE SEQUENCE</scope>
    <source>
        <strain evidence="2">London</strain>
    </source>
</reference>
<keyword evidence="2" id="KW-1185">Reference proteome</keyword>
<accession>T1KE78</accession>
<organism evidence="1 2">
    <name type="scientific">Tetranychus urticae</name>
    <name type="common">Two-spotted spider mite</name>
    <dbReference type="NCBI Taxonomy" id="32264"/>
    <lineage>
        <taxon>Eukaryota</taxon>
        <taxon>Metazoa</taxon>
        <taxon>Ecdysozoa</taxon>
        <taxon>Arthropoda</taxon>
        <taxon>Chelicerata</taxon>
        <taxon>Arachnida</taxon>
        <taxon>Acari</taxon>
        <taxon>Acariformes</taxon>
        <taxon>Trombidiformes</taxon>
        <taxon>Prostigmata</taxon>
        <taxon>Eleutherengona</taxon>
        <taxon>Raphignathae</taxon>
        <taxon>Tetranychoidea</taxon>
        <taxon>Tetranychidae</taxon>
        <taxon>Tetranychus</taxon>
    </lineage>
</organism>